<organism evidence="2 3">
    <name type="scientific">Caldimonas thermodepolymerans</name>
    <dbReference type="NCBI Taxonomy" id="215580"/>
    <lineage>
        <taxon>Bacteria</taxon>
        <taxon>Pseudomonadati</taxon>
        <taxon>Pseudomonadota</taxon>
        <taxon>Betaproteobacteria</taxon>
        <taxon>Burkholderiales</taxon>
        <taxon>Sphaerotilaceae</taxon>
        <taxon>Caldimonas</taxon>
    </lineage>
</organism>
<evidence type="ECO:0000313" key="2">
    <source>
        <dbReference type="EMBL" id="PPE68946.1"/>
    </source>
</evidence>
<sequence>MAPEWAPTRPLEGPATAIMHGEADGTGSHDIGRPVGDNVWELFVSCDAAEALRLQFSHRASRHIALHDLGDIHSRQLLRQFGAWGCSPVQRLVIRQQGYGTTLASIEYVSFLAEGGETVRIYSTAVDSTPAAQQAVARVLLEMSQASIVLLGEMGGQHCANALRSTLQYVHAAGWTCPNLLVLPFGAQAAAAAAAQCNQVVQRPGLLLRAAPTPARPADAWNYILGFWQKNHMRGRLAAPARAERNELPPLTLDLPPAPGSGTLPVSAPMPLPAATALSTAPAPGTGLSAALSTYLRLVSGLAGLQACCIFDIDQGTALAHAGSTPSATQLAQQGAALFRAQHLARLAMSLAEPTQEMLLSSERHHQVVRPLPGDRRLALHCVFERSKTNQSLIRFQLQKLDAWLKRQPA</sequence>
<dbReference type="AlphaFoldDB" id="A0A2S5T1W8"/>
<comment type="caution">
    <text evidence="2">The sequence shown here is derived from an EMBL/GenBank/DDBJ whole genome shotgun (WGS) entry which is preliminary data.</text>
</comment>
<dbReference type="EMBL" id="PSNY01000017">
    <property type="protein sequence ID" value="PPE68946.1"/>
    <property type="molecule type" value="Genomic_DNA"/>
</dbReference>
<dbReference type="RefSeq" id="WP_104358458.1">
    <property type="nucleotide sequence ID" value="NZ_CP064338.1"/>
</dbReference>
<dbReference type="OrthoDB" id="8905299at2"/>
<reference evidence="2 3" key="1">
    <citation type="submission" date="2018-02" db="EMBL/GenBank/DDBJ databases">
        <title>Reclassifiation of [Polyangium] brachysporum DSM 7029 as Guopingzhaonella breviflexa gen. nov., sp. nov., a member of the family Comamonadaceae.</title>
        <authorList>
            <person name="Tang B."/>
        </authorList>
    </citation>
    <scope>NUCLEOTIDE SEQUENCE [LARGE SCALE GENOMIC DNA]</scope>
    <source>
        <strain evidence="2 3">DSM 15344</strain>
    </source>
</reference>
<feature type="region of interest" description="Disordered" evidence="1">
    <location>
        <begin position="1"/>
        <end position="30"/>
    </location>
</feature>
<evidence type="ECO:0000256" key="1">
    <source>
        <dbReference type="SAM" id="MobiDB-lite"/>
    </source>
</evidence>
<name>A0A2S5T1W8_9BURK</name>
<evidence type="ECO:0000313" key="3">
    <source>
        <dbReference type="Proteomes" id="UP000239406"/>
    </source>
</evidence>
<gene>
    <name evidence="2" type="ORF">C1702_14625</name>
</gene>
<proteinExistence type="predicted"/>
<protein>
    <submittedName>
        <fullName evidence="2">Uncharacterized protein</fullName>
    </submittedName>
</protein>
<keyword evidence="3" id="KW-1185">Reference proteome</keyword>
<dbReference type="Proteomes" id="UP000239406">
    <property type="component" value="Unassembled WGS sequence"/>
</dbReference>
<accession>A0A2S5T1W8</accession>